<dbReference type="GO" id="GO:0016758">
    <property type="term" value="F:hexosyltransferase activity"/>
    <property type="evidence" value="ECO:0007669"/>
    <property type="project" value="TreeGrafter"/>
</dbReference>
<dbReference type="Gene3D" id="3.40.50.2000">
    <property type="entry name" value="Glycogen Phosphorylase B"/>
    <property type="match status" value="2"/>
</dbReference>
<dbReference type="Proteomes" id="UP000317046">
    <property type="component" value="Unassembled WGS sequence"/>
</dbReference>
<dbReference type="AlphaFoldDB" id="A0A4Y3KQ80"/>
<evidence type="ECO:0000256" key="4">
    <source>
        <dbReference type="SAM" id="MobiDB-lite"/>
    </source>
</evidence>
<keyword evidence="3" id="KW-0808">Transferase</keyword>
<keyword evidence="2" id="KW-0328">Glycosyltransferase</keyword>
<dbReference type="GO" id="GO:1901137">
    <property type="term" value="P:carbohydrate derivative biosynthetic process"/>
    <property type="evidence" value="ECO:0007669"/>
    <property type="project" value="UniProtKB-ARBA"/>
</dbReference>
<dbReference type="Pfam" id="PF13439">
    <property type="entry name" value="Glyco_transf_4"/>
    <property type="match status" value="1"/>
</dbReference>
<gene>
    <name evidence="6" type="ORF">CCE01nite_01610</name>
</gene>
<dbReference type="SUPFAM" id="SSF53756">
    <property type="entry name" value="UDP-Glycosyltransferase/glycogen phosphorylase"/>
    <property type="match status" value="1"/>
</dbReference>
<feature type="domain" description="Glycosyltransferase subfamily 4-like N-terminal" evidence="5">
    <location>
        <begin position="17"/>
        <end position="180"/>
    </location>
</feature>
<evidence type="ECO:0000256" key="2">
    <source>
        <dbReference type="ARBA" id="ARBA00022676"/>
    </source>
</evidence>
<keyword evidence="7" id="KW-1185">Reference proteome</keyword>
<dbReference type="CDD" id="cd03801">
    <property type="entry name" value="GT4_PimA-like"/>
    <property type="match status" value="1"/>
</dbReference>
<evidence type="ECO:0000256" key="3">
    <source>
        <dbReference type="ARBA" id="ARBA00022679"/>
    </source>
</evidence>
<dbReference type="InterPro" id="IPR028098">
    <property type="entry name" value="Glyco_trans_4-like_N"/>
</dbReference>
<name>A0A4Y3KQ80_9CELL</name>
<evidence type="ECO:0000313" key="6">
    <source>
        <dbReference type="EMBL" id="GEA86212.1"/>
    </source>
</evidence>
<dbReference type="Pfam" id="PF13692">
    <property type="entry name" value="Glyco_trans_1_4"/>
    <property type="match status" value="1"/>
</dbReference>
<evidence type="ECO:0000259" key="5">
    <source>
        <dbReference type="Pfam" id="PF13439"/>
    </source>
</evidence>
<evidence type="ECO:0000256" key="1">
    <source>
        <dbReference type="ARBA" id="ARBA00021292"/>
    </source>
</evidence>
<dbReference type="PANTHER" id="PTHR45947:SF3">
    <property type="entry name" value="SULFOQUINOVOSYL TRANSFERASE SQD2"/>
    <property type="match status" value="1"/>
</dbReference>
<organism evidence="6 7">
    <name type="scientific">Cellulomonas cellasea</name>
    <dbReference type="NCBI Taxonomy" id="43670"/>
    <lineage>
        <taxon>Bacteria</taxon>
        <taxon>Bacillati</taxon>
        <taxon>Actinomycetota</taxon>
        <taxon>Actinomycetes</taxon>
        <taxon>Micrococcales</taxon>
        <taxon>Cellulomonadaceae</taxon>
        <taxon>Cellulomonas</taxon>
    </lineage>
</organism>
<feature type="region of interest" description="Disordered" evidence="4">
    <location>
        <begin position="190"/>
        <end position="209"/>
    </location>
</feature>
<proteinExistence type="predicted"/>
<dbReference type="InterPro" id="IPR050194">
    <property type="entry name" value="Glycosyltransferase_grp1"/>
</dbReference>
<comment type="caution">
    <text evidence="6">The sequence shown here is derived from an EMBL/GenBank/DDBJ whole genome shotgun (WGS) entry which is preliminary data.</text>
</comment>
<feature type="compositionally biased region" description="Low complexity" evidence="4">
    <location>
        <begin position="190"/>
        <end position="206"/>
    </location>
</feature>
<dbReference type="EMBL" id="BJLR01000001">
    <property type="protein sequence ID" value="GEA86212.1"/>
    <property type="molecule type" value="Genomic_DNA"/>
</dbReference>
<accession>A0A4Y3KQ80</accession>
<protein>
    <recommendedName>
        <fullName evidence="1">D-inositol 3-phosphate glycosyltransferase</fullName>
    </recommendedName>
</protein>
<dbReference type="PANTHER" id="PTHR45947">
    <property type="entry name" value="SULFOQUINOVOSYL TRANSFERASE SQD2"/>
    <property type="match status" value="1"/>
</dbReference>
<evidence type="ECO:0000313" key="7">
    <source>
        <dbReference type="Proteomes" id="UP000317046"/>
    </source>
</evidence>
<reference evidence="6" key="1">
    <citation type="submission" date="2019-06" db="EMBL/GenBank/DDBJ databases">
        <title>Whole genome shotgun sequence of Cellulomonas cellasea NBRC 3753.</title>
        <authorList>
            <person name="Hosoyama A."/>
            <person name="Uohara A."/>
            <person name="Ohji S."/>
            <person name="Ichikawa N."/>
        </authorList>
    </citation>
    <scope>NUCLEOTIDE SEQUENCE [LARGE SCALE GENOMIC DNA]</scope>
    <source>
        <strain evidence="6">NBRC 3753</strain>
    </source>
</reference>
<sequence length="392" mass="41213">MPVRIVHVSDCYPPRTGGIETQVSDLARHQSLAGHDVHVLTATLGEAGERGGVVDLDGGVHVHRLGTRLPFDLPVNPVGSRLVHAALRDVAPDVVHVHAGVLSPFAFDGARIALGHGLPTAITWHCMLDGTVPALRTAVRLTGWRTARAALSAVSTAAASRVRDAFGAEVGVVPNGMDLDVWAPLEPAARAAADARPGPTDGAAAPEPDGPVRLVATMRLAPRKRAVPLVELVGAAARRLPPGRLHLTIIGDGPVRGRVEQVVAAQGLRDVVTLRGRLPREQVRAAYADADVFLAPAELEAFGIAALEARTAGLAVVARHGTGIEEFVADGTDGLLVADDEEMTEAIVHLARDERLLAGIRAHNRAVRPAFGWPRVLDAADAEYRRATALTP</sequence>